<evidence type="ECO:0000313" key="7">
    <source>
        <dbReference type="EMBL" id="KAJ4401861.1"/>
    </source>
</evidence>
<dbReference type="Pfam" id="PF12796">
    <property type="entry name" value="Ank_2"/>
    <property type="match status" value="3"/>
</dbReference>
<evidence type="ECO:0000256" key="4">
    <source>
        <dbReference type="SAM" id="Coils"/>
    </source>
</evidence>
<gene>
    <name evidence="7" type="ORF">N0V91_007644</name>
</gene>
<organism evidence="7 8">
    <name type="scientific">Didymella pomorum</name>
    <dbReference type="NCBI Taxonomy" id="749634"/>
    <lineage>
        <taxon>Eukaryota</taxon>
        <taxon>Fungi</taxon>
        <taxon>Dikarya</taxon>
        <taxon>Ascomycota</taxon>
        <taxon>Pezizomycotina</taxon>
        <taxon>Dothideomycetes</taxon>
        <taxon>Pleosporomycetidae</taxon>
        <taxon>Pleosporales</taxon>
        <taxon>Pleosporineae</taxon>
        <taxon>Didymellaceae</taxon>
        <taxon>Didymella</taxon>
    </lineage>
</organism>
<dbReference type="Proteomes" id="UP001140510">
    <property type="component" value="Unassembled WGS sequence"/>
</dbReference>
<dbReference type="Pfam" id="PF14420">
    <property type="entry name" value="Clr5"/>
    <property type="match status" value="1"/>
</dbReference>
<keyword evidence="2 3" id="KW-0040">ANK repeat</keyword>
<feature type="repeat" description="ANK" evidence="3">
    <location>
        <begin position="447"/>
        <end position="479"/>
    </location>
</feature>
<evidence type="ECO:0000313" key="8">
    <source>
        <dbReference type="Proteomes" id="UP001140510"/>
    </source>
</evidence>
<reference evidence="7" key="1">
    <citation type="submission" date="2022-10" db="EMBL/GenBank/DDBJ databases">
        <title>Tapping the CABI collections for fungal endophytes: first genome assemblies for Collariella, Neodidymelliopsis, Ascochyta clinopodiicola, Didymella pomorum, Didymosphaeria variabile, Neocosmospora piperis and Neocucurbitaria cava.</title>
        <authorList>
            <person name="Hill R."/>
        </authorList>
    </citation>
    <scope>NUCLEOTIDE SEQUENCE</scope>
    <source>
        <strain evidence="7">IMI 355091</strain>
    </source>
</reference>
<evidence type="ECO:0000259" key="6">
    <source>
        <dbReference type="Pfam" id="PF14420"/>
    </source>
</evidence>
<keyword evidence="1" id="KW-0677">Repeat</keyword>
<comment type="caution">
    <text evidence="7">The sequence shown here is derived from an EMBL/GenBank/DDBJ whole genome shotgun (WGS) entry which is preliminary data.</text>
</comment>
<feature type="repeat" description="ANK" evidence="3">
    <location>
        <begin position="834"/>
        <end position="866"/>
    </location>
</feature>
<keyword evidence="4" id="KW-0175">Coiled coil</keyword>
<name>A0A9W8ZCX2_9PLEO</name>
<dbReference type="Gene3D" id="1.25.40.20">
    <property type="entry name" value="Ankyrin repeat-containing domain"/>
    <property type="match status" value="3"/>
</dbReference>
<dbReference type="PANTHER" id="PTHR24198:SF165">
    <property type="entry name" value="ANKYRIN REPEAT-CONTAINING PROTEIN-RELATED"/>
    <property type="match status" value="1"/>
</dbReference>
<evidence type="ECO:0000256" key="1">
    <source>
        <dbReference type="ARBA" id="ARBA00022737"/>
    </source>
</evidence>
<feature type="repeat" description="ANK" evidence="3">
    <location>
        <begin position="869"/>
        <end position="901"/>
    </location>
</feature>
<protein>
    <recommendedName>
        <fullName evidence="6">Clr5 domain-containing protein</fullName>
    </recommendedName>
</protein>
<dbReference type="InterPro" id="IPR025676">
    <property type="entry name" value="Clr5_dom"/>
</dbReference>
<feature type="region of interest" description="Disordered" evidence="5">
    <location>
        <begin position="1014"/>
        <end position="1038"/>
    </location>
</feature>
<dbReference type="AlphaFoldDB" id="A0A9W8ZCX2"/>
<dbReference type="PROSITE" id="PS50297">
    <property type="entry name" value="ANK_REP_REGION"/>
    <property type="match status" value="4"/>
</dbReference>
<dbReference type="OrthoDB" id="539213at2759"/>
<dbReference type="InterPro" id="IPR002110">
    <property type="entry name" value="Ankyrin_rpt"/>
</dbReference>
<dbReference type="PANTHER" id="PTHR24198">
    <property type="entry name" value="ANKYRIN REPEAT AND PROTEIN KINASE DOMAIN-CONTAINING PROTEIN"/>
    <property type="match status" value="1"/>
</dbReference>
<keyword evidence="8" id="KW-1185">Reference proteome</keyword>
<dbReference type="EMBL" id="JAPEVA010000068">
    <property type="protein sequence ID" value="KAJ4401861.1"/>
    <property type="molecule type" value="Genomic_DNA"/>
</dbReference>
<dbReference type="Pfam" id="PF00023">
    <property type="entry name" value="Ank"/>
    <property type="match status" value="1"/>
</dbReference>
<feature type="coiled-coil region" evidence="4">
    <location>
        <begin position="986"/>
        <end position="1013"/>
    </location>
</feature>
<dbReference type="SUPFAM" id="SSF48403">
    <property type="entry name" value="Ankyrin repeat"/>
    <property type="match status" value="2"/>
</dbReference>
<sequence>MPCRKAEDAAWEARKDAILDLYVTQNLFLKDVIKIMAAQGFVRSAPPSRMSKPPSSQEAPIEITEQPVASLWWSDLSQLSTSNPENSAGLEQFRVRQDWMAEILGDLHAESDIAPESVHHCRGDVAAYMDPAEIVQKSPELQLVRVFNHLIQRTLDLNSAIAAVIRLTQTDSCLEVLRRWLGLPHVPVIPLFARQLIVPAARDGHVALVKSLVECGVDPNQTSQIDGHRGRVVMTALQYAVFNRRTDLTQYLLRHGATDWRADIDAAEGSLRGTLLDAIIERTSGQQHENTKSRESRISRWIDRSIFEMILASKPRGAYSVSERSLRTLRLAVLRNRKDYVGLLFHYMPGLKDDARRYSWILLEAAASVEGQSMFTHLVHLGLDAHATDSARFGSALASAVSHSNNGLIHHLVVLARVDPNTVAFGLGDDNVQEQVFRSEERLRKLHGLAPLHIAVQKNDHNAIDLLISHGADPNLDCGAYPIQLAAYNGNIVVLEKLLAAGAILGTISSNMTVSALISPNGKEASKKLFASRTALQIAFELGFIPAVDLLCRRGGQLQSVTEDSLDSSAWDPLHIAIRERNSEMVRYVLAKMYDDTSSEGQLVRVINACKEDDVATELIGIGPLANRAVCQLAVMCAGIMLRKTVLVEHIFAQMMSAGVESIPAPYARRALILAIRERQESLVFVLLTNGLNPFDRIVPGEEGLYDLDEHYMFWRDMSAFECAVEYKRINILNTLLGLTPHCRHSLDAQRQLGAAYGTAICTDDRRLSSLVLGAGLRKDKIDDIMGQRDYIGGRLYTKLQKAVHDGDLAEVEWCIETGAKPDPQHLGPENISEEWTPLQSAAGQGNLRIVKELLRAGADVNALPTRRHGRTALQAASEADQLEIVRLLLEWEAEVNALPSMYDGRTAIEAAAHGGHIALVSMLLKHGADISGKHNEAYRRSVYRAYKNGHQHVCQLIQSWKVSHFGVEDIEAEIIILQTTKLGDEQETEDEINDANGNQEDYEDAVIEIENDSCSSDGGSHVSLNGVVPGDQLMDSL</sequence>
<accession>A0A9W8ZCX2</accession>
<dbReference type="SMART" id="SM00248">
    <property type="entry name" value="ANK"/>
    <property type="match status" value="11"/>
</dbReference>
<evidence type="ECO:0000256" key="2">
    <source>
        <dbReference type="ARBA" id="ARBA00023043"/>
    </source>
</evidence>
<proteinExistence type="predicted"/>
<dbReference type="InterPro" id="IPR036770">
    <property type="entry name" value="Ankyrin_rpt-contain_sf"/>
</dbReference>
<evidence type="ECO:0000256" key="5">
    <source>
        <dbReference type="SAM" id="MobiDB-lite"/>
    </source>
</evidence>
<dbReference type="PROSITE" id="PS50088">
    <property type="entry name" value="ANK_REPEAT"/>
    <property type="match status" value="4"/>
</dbReference>
<feature type="repeat" description="ANK" evidence="3">
    <location>
        <begin position="904"/>
        <end position="936"/>
    </location>
</feature>
<feature type="domain" description="Clr5" evidence="6">
    <location>
        <begin position="8"/>
        <end position="44"/>
    </location>
</feature>
<evidence type="ECO:0000256" key="3">
    <source>
        <dbReference type="PROSITE-ProRule" id="PRU00023"/>
    </source>
</evidence>